<gene>
    <name evidence="1" type="ORF">IW245_001411</name>
</gene>
<evidence type="ECO:0008006" key="3">
    <source>
        <dbReference type="Google" id="ProtNLM"/>
    </source>
</evidence>
<protein>
    <recommendedName>
        <fullName evidence="3">SapB/AmfS family lantipeptide</fullName>
    </recommendedName>
</protein>
<dbReference type="NCBIfam" id="NF033212">
    <property type="entry name" value="SapB_AmfS_lanti"/>
    <property type="match status" value="1"/>
</dbReference>
<accession>A0A8J7GET4</accession>
<dbReference type="Proteomes" id="UP000622552">
    <property type="component" value="Unassembled WGS sequence"/>
</dbReference>
<dbReference type="AlphaFoldDB" id="A0A8J7GET4"/>
<sequence length="38" mass="3810">MTLLDLQGLTTAPEHGHGGSNLSVALCGESGLSVLLCD</sequence>
<dbReference type="RefSeq" id="WP_197002359.1">
    <property type="nucleotide sequence ID" value="NZ_BONS01000003.1"/>
</dbReference>
<dbReference type="EMBL" id="JADOUF010000001">
    <property type="protein sequence ID" value="MBG6135217.1"/>
    <property type="molecule type" value="Genomic_DNA"/>
</dbReference>
<organism evidence="1 2">
    <name type="scientific">Longispora fulva</name>
    <dbReference type="NCBI Taxonomy" id="619741"/>
    <lineage>
        <taxon>Bacteria</taxon>
        <taxon>Bacillati</taxon>
        <taxon>Actinomycetota</taxon>
        <taxon>Actinomycetes</taxon>
        <taxon>Micromonosporales</taxon>
        <taxon>Micromonosporaceae</taxon>
        <taxon>Longispora</taxon>
    </lineage>
</organism>
<proteinExistence type="predicted"/>
<evidence type="ECO:0000313" key="1">
    <source>
        <dbReference type="EMBL" id="MBG6135217.1"/>
    </source>
</evidence>
<dbReference type="Pfam" id="PF19402">
    <property type="entry name" value="RamS"/>
    <property type="match status" value="1"/>
</dbReference>
<reference evidence="1" key="1">
    <citation type="submission" date="2020-11" db="EMBL/GenBank/DDBJ databases">
        <title>Sequencing the genomes of 1000 actinobacteria strains.</title>
        <authorList>
            <person name="Klenk H.-P."/>
        </authorList>
    </citation>
    <scope>NUCLEOTIDE SEQUENCE</scope>
    <source>
        <strain evidence="1">DSM 45356</strain>
    </source>
</reference>
<dbReference type="InterPro" id="IPR045825">
    <property type="entry name" value="RamS"/>
</dbReference>
<name>A0A8J7GET4_9ACTN</name>
<keyword evidence="2" id="KW-1185">Reference proteome</keyword>
<dbReference type="NCBIfam" id="NF038159">
    <property type="entry name" value="lanthi_III_b"/>
    <property type="match status" value="1"/>
</dbReference>
<evidence type="ECO:0000313" key="2">
    <source>
        <dbReference type="Proteomes" id="UP000622552"/>
    </source>
</evidence>
<comment type="caution">
    <text evidence="1">The sequence shown here is derived from an EMBL/GenBank/DDBJ whole genome shotgun (WGS) entry which is preliminary data.</text>
</comment>